<reference evidence="1 2" key="1">
    <citation type="submission" date="2019-09" db="EMBL/GenBank/DDBJ databases">
        <authorList>
            <person name="Valk L.C."/>
        </authorList>
    </citation>
    <scope>NUCLEOTIDE SEQUENCE [LARGE SCALE GENOMIC DNA]</scope>
    <source>
        <strain evidence="1">GalUA</strain>
    </source>
</reference>
<gene>
    <name evidence="1" type="ORF">F7O84_04750</name>
</gene>
<organism evidence="1 2">
    <name type="scientific">Candidatus Galacturonatibacter soehngenii</name>
    <dbReference type="NCBI Taxonomy" id="2307010"/>
    <lineage>
        <taxon>Bacteria</taxon>
        <taxon>Bacillati</taxon>
        <taxon>Bacillota</taxon>
        <taxon>Clostridia</taxon>
        <taxon>Lachnospirales</taxon>
        <taxon>Lachnospiraceae</taxon>
        <taxon>Candidatus Galacturonatibacter</taxon>
    </lineage>
</organism>
<dbReference type="EMBL" id="WAGX01000004">
    <property type="protein sequence ID" value="KAB1439701.1"/>
    <property type="molecule type" value="Genomic_DNA"/>
</dbReference>
<comment type="caution">
    <text evidence="1">The sequence shown here is derived from an EMBL/GenBank/DDBJ whole genome shotgun (WGS) entry which is preliminary data.</text>
</comment>
<evidence type="ECO:0000313" key="1">
    <source>
        <dbReference type="EMBL" id="KAB1439701.1"/>
    </source>
</evidence>
<evidence type="ECO:0000313" key="2">
    <source>
        <dbReference type="Proteomes" id="UP000461768"/>
    </source>
</evidence>
<dbReference type="AlphaFoldDB" id="A0A7V7UCX1"/>
<dbReference type="Proteomes" id="UP000461768">
    <property type="component" value="Unassembled WGS sequence"/>
</dbReference>
<sequence length="152" mass="16943">MKKILIILLLLIIFSGCGSKNGSKIEGLSLSSSLQPVLQVNNQSFKAPNDLLFHDYSKGLYLTSNSTVTLPTTYSDEENQTILLYAIRLETGDSIRLQKDNDNPTITFTPKINGYYQFQAVLEDGVSTDLTERVVIETYYEIETGEGLIPLN</sequence>
<evidence type="ECO:0008006" key="3">
    <source>
        <dbReference type="Google" id="ProtNLM"/>
    </source>
</evidence>
<keyword evidence="2" id="KW-1185">Reference proteome</keyword>
<accession>A0A7V7UCX1</accession>
<dbReference type="PROSITE" id="PS51257">
    <property type="entry name" value="PROKAR_LIPOPROTEIN"/>
    <property type="match status" value="1"/>
</dbReference>
<dbReference type="RefSeq" id="WP_151142471.1">
    <property type="nucleotide sequence ID" value="NZ_WAGX01000004.1"/>
</dbReference>
<protein>
    <recommendedName>
        <fullName evidence="3">Lipoprotein</fullName>
    </recommendedName>
</protein>
<proteinExistence type="predicted"/>
<name>A0A7V7UCX1_9FIRM</name>
<reference evidence="1 2" key="2">
    <citation type="submission" date="2020-02" db="EMBL/GenBank/DDBJ databases">
        <title>Candidatus Galacturonibacter soehngenii shows hetero-acetogenic catabolism of galacturonic acid but lacks a canonical carbon monoxide dehydrogenase/acetyl-CoA synthase complex.</title>
        <authorList>
            <person name="Diender M."/>
            <person name="Stouten G.R."/>
            <person name="Petersen J.F."/>
            <person name="Nielsen P.H."/>
            <person name="Dueholm M.S."/>
            <person name="Pronk J.T."/>
            <person name="Van Loosdrecht M.C.M."/>
        </authorList>
    </citation>
    <scope>NUCLEOTIDE SEQUENCE [LARGE SCALE GENOMIC DNA]</scope>
    <source>
        <strain evidence="1">GalUA</strain>
    </source>
</reference>